<dbReference type="PANTHER" id="PTHR43685">
    <property type="entry name" value="GLYCOSYLTRANSFERASE"/>
    <property type="match status" value="1"/>
</dbReference>
<protein>
    <submittedName>
        <fullName evidence="2">Glycosyltransferase family 2 protein</fullName>
    </submittedName>
</protein>
<proteinExistence type="predicted"/>
<dbReference type="Gene3D" id="3.90.550.10">
    <property type="entry name" value="Spore Coat Polysaccharide Biosynthesis Protein SpsA, Chain A"/>
    <property type="match status" value="1"/>
</dbReference>
<accession>A0A947DCN4</accession>
<feature type="domain" description="Glycosyltransferase 2-like" evidence="1">
    <location>
        <begin position="5"/>
        <end position="146"/>
    </location>
</feature>
<comment type="caution">
    <text evidence="2">The sequence shown here is derived from an EMBL/GenBank/DDBJ whole genome shotgun (WGS) entry which is preliminary data.</text>
</comment>
<organism evidence="2 3">
    <name type="scientific">Leptothoe spongobia TAU-MAC 1115</name>
    <dbReference type="NCBI Taxonomy" id="1967444"/>
    <lineage>
        <taxon>Bacteria</taxon>
        <taxon>Bacillati</taxon>
        <taxon>Cyanobacteriota</taxon>
        <taxon>Cyanophyceae</taxon>
        <taxon>Nodosilineales</taxon>
        <taxon>Cymatolegaceae</taxon>
        <taxon>Leptothoe</taxon>
        <taxon>Leptothoe spongobia</taxon>
    </lineage>
</organism>
<dbReference type="PANTHER" id="PTHR43685:SF2">
    <property type="entry name" value="GLYCOSYLTRANSFERASE 2-LIKE DOMAIN-CONTAINING PROTEIN"/>
    <property type="match status" value="1"/>
</dbReference>
<dbReference type="SUPFAM" id="SSF53448">
    <property type="entry name" value="Nucleotide-diphospho-sugar transferases"/>
    <property type="match status" value="1"/>
</dbReference>
<dbReference type="InterPro" id="IPR050834">
    <property type="entry name" value="Glycosyltransf_2"/>
</dbReference>
<gene>
    <name evidence="2" type="ORF">IXB50_00810</name>
</gene>
<dbReference type="InterPro" id="IPR029044">
    <property type="entry name" value="Nucleotide-diphossugar_trans"/>
</dbReference>
<evidence type="ECO:0000313" key="3">
    <source>
        <dbReference type="Proteomes" id="UP000717364"/>
    </source>
</evidence>
<reference evidence="2" key="1">
    <citation type="submission" date="2020-11" db="EMBL/GenBank/DDBJ databases">
        <authorList>
            <person name="Konstantinou D."/>
            <person name="Gkelis S."/>
            <person name="Popin R."/>
            <person name="Fewer D."/>
            <person name="Sivonen K."/>
        </authorList>
    </citation>
    <scope>NUCLEOTIDE SEQUENCE</scope>
    <source>
        <strain evidence="2">TAU-MAC 1115</strain>
    </source>
</reference>
<dbReference type="NCBIfam" id="NF038302">
    <property type="entry name" value="EPS_HpsE"/>
    <property type="match status" value="1"/>
</dbReference>
<keyword evidence="3" id="KW-1185">Reference proteome</keyword>
<reference evidence="2" key="2">
    <citation type="journal article" date="2021" name="Mar. Drugs">
        <title>Genome Reduction and Secondary Metabolism of the Marine Sponge-Associated Cyanobacterium Leptothoe.</title>
        <authorList>
            <person name="Konstantinou D."/>
            <person name="Popin R.V."/>
            <person name="Fewer D.P."/>
            <person name="Sivonen K."/>
            <person name="Gkelis S."/>
        </authorList>
    </citation>
    <scope>NUCLEOTIDE SEQUENCE</scope>
    <source>
        <strain evidence="2">TAU-MAC 1115</strain>
    </source>
</reference>
<dbReference type="AlphaFoldDB" id="A0A947DCN4"/>
<name>A0A947DCN4_9CYAN</name>
<sequence length="318" mass="36684">MIDFTVAIPTYNGSKRLPQLLEKLRSQTGTEHFSWAILVVDNNSTDNTKDVIRLAQAHWPKDSPALDYVFESKQGAAFARITAMERAESEWVSFLDDDVLPAADWLAQAYAFAQEHPDAGAYGGQIHANFEVEPPPNFSRIQSFLAIRERGPTPHRYDPNNLVLPPSAAWVISKRAWQDNVPLHPKLGGRTQDSMVQGDDYAPLLYMHRTNWEIWYNPDMHVFHQIPKSRLDRTYLTTLSRGCGLCICQLRMINAQIWQKPFLFTKLLLSNLRRVILHWIKYRHLIQTDLVAACEMEFFVGSFVSPFYYLKTSLLFRK</sequence>
<dbReference type="EMBL" id="JADOES010000001">
    <property type="protein sequence ID" value="MBT9313964.1"/>
    <property type="molecule type" value="Genomic_DNA"/>
</dbReference>
<dbReference type="Pfam" id="PF00535">
    <property type="entry name" value="Glycos_transf_2"/>
    <property type="match status" value="1"/>
</dbReference>
<dbReference type="CDD" id="cd00761">
    <property type="entry name" value="Glyco_tranf_GTA_type"/>
    <property type="match status" value="1"/>
</dbReference>
<dbReference type="InterPro" id="IPR001173">
    <property type="entry name" value="Glyco_trans_2-like"/>
</dbReference>
<dbReference type="RefSeq" id="WP_215607028.1">
    <property type="nucleotide sequence ID" value="NZ_JADOES010000001.1"/>
</dbReference>
<evidence type="ECO:0000313" key="2">
    <source>
        <dbReference type="EMBL" id="MBT9313964.1"/>
    </source>
</evidence>
<dbReference type="Proteomes" id="UP000717364">
    <property type="component" value="Unassembled WGS sequence"/>
</dbReference>
<evidence type="ECO:0000259" key="1">
    <source>
        <dbReference type="Pfam" id="PF00535"/>
    </source>
</evidence>